<keyword evidence="1" id="KW-0678">Repressor</keyword>
<dbReference type="PROSITE" id="PS50977">
    <property type="entry name" value="HTH_TETR_2"/>
    <property type="match status" value="1"/>
</dbReference>
<evidence type="ECO:0000256" key="3">
    <source>
        <dbReference type="ARBA" id="ARBA00023125"/>
    </source>
</evidence>
<dbReference type="SUPFAM" id="SSF46689">
    <property type="entry name" value="Homeodomain-like"/>
    <property type="match status" value="1"/>
</dbReference>
<dbReference type="InterPro" id="IPR036271">
    <property type="entry name" value="Tet_transcr_reg_TetR-rel_C_sf"/>
</dbReference>
<evidence type="ECO:0000313" key="7">
    <source>
        <dbReference type="EMBL" id="GAA2377006.1"/>
    </source>
</evidence>
<gene>
    <name evidence="7" type="ORF">GCM10010170_081520</name>
</gene>
<evidence type="ECO:0000313" key="8">
    <source>
        <dbReference type="Proteomes" id="UP001501444"/>
    </source>
</evidence>
<dbReference type="Pfam" id="PF00440">
    <property type="entry name" value="TetR_N"/>
    <property type="match status" value="1"/>
</dbReference>
<evidence type="ECO:0000259" key="6">
    <source>
        <dbReference type="PROSITE" id="PS50977"/>
    </source>
</evidence>
<dbReference type="InterPro" id="IPR003012">
    <property type="entry name" value="Tet_transcr_reg_TetR"/>
</dbReference>
<evidence type="ECO:0000256" key="1">
    <source>
        <dbReference type="ARBA" id="ARBA00022491"/>
    </source>
</evidence>
<dbReference type="InterPro" id="IPR001647">
    <property type="entry name" value="HTH_TetR"/>
</dbReference>
<proteinExistence type="predicted"/>
<keyword evidence="4" id="KW-0804">Transcription</keyword>
<keyword evidence="8" id="KW-1185">Reference proteome</keyword>
<comment type="caution">
    <text evidence="7">The sequence shown here is derived from an EMBL/GenBank/DDBJ whole genome shotgun (WGS) entry which is preliminary data.</text>
</comment>
<name>A0ABP5UCX1_9ACTN</name>
<evidence type="ECO:0000256" key="5">
    <source>
        <dbReference type="PROSITE-ProRule" id="PRU00335"/>
    </source>
</evidence>
<evidence type="ECO:0000256" key="4">
    <source>
        <dbReference type="ARBA" id="ARBA00023163"/>
    </source>
</evidence>
<dbReference type="InterPro" id="IPR009057">
    <property type="entry name" value="Homeodomain-like_sf"/>
</dbReference>
<dbReference type="Pfam" id="PF02909">
    <property type="entry name" value="TetR_C_1"/>
    <property type="match status" value="1"/>
</dbReference>
<dbReference type="Proteomes" id="UP001501444">
    <property type="component" value="Unassembled WGS sequence"/>
</dbReference>
<dbReference type="PANTHER" id="PTHR30055:SF151">
    <property type="entry name" value="TRANSCRIPTIONAL REGULATORY PROTEIN"/>
    <property type="match status" value="1"/>
</dbReference>
<sequence>MSDSTRPRVRQGRPPKISRPEILAAARRVIDDRGIGRLTMRQLATELGTTPMAIYYHVQNRDALLLLLLDDYAGGVDRPCLPDEPRARLVAAATTMHDVLARCPWIVEVLTAEDLVAGSALWIVETIVDAAVACGLGPDEAVRVYRTIWYYTAGEIIVRAARRASDAEVLGRLDPATHPRLSSLAERWPALTGEDTYRHGLQALVAGLLG</sequence>
<dbReference type="PRINTS" id="PR00455">
    <property type="entry name" value="HTHTETR"/>
</dbReference>
<dbReference type="InterPro" id="IPR004111">
    <property type="entry name" value="Repressor_TetR_C"/>
</dbReference>
<dbReference type="Gene3D" id="1.10.357.10">
    <property type="entry name" value="Tetracycline Repressor, domain 2"/>
    <property type="match status" value="1"/>
</dbReference>
<dbReference type="PANTHER" id="PTHR30055">
    <property type="entry name" value="HTH-TYPE TRANSCRIPTIONAL REGULATOR RUTR"/>
    <property type="match status" value="1"/>
</dbReference>
<dbReference type="InterPro" id="IPR050109">
    <property type="entry name" value="HTH-type_TetR-like_transc_reg"/>
</dbReference>
<dbReference type="EMBL" id="BAAARV010000081">
    <property type="protein sequence ID" value="GAA2377006.1"/>
    <property type="molecule type" value="Genomic_DNA"/>
</dbReference>
<dbReference type="SUPFAM" id="SSF48498">
    <property type="entry name" value="Tetracyclin repressor-like, C-terminal domain"/>
    <property type="match status" value="1"/>
</dbReference>
<accession>A0ABP5UCX1</accession>
<protein>
    <submittedName>
        <fullName evidence="7">TetR/AcrR family transcriptional regulator</fullName>
    </submittedName>
</protein>
<feature type="domain" description="HTH tetR-type" evidence="6">
    <location>
        <begin position="16"/>
        <end position="76"/>
    </location>
</feature>
<keyword evidence="2" id="KW-0805">Transcription regulation</keyword>
<organism evidence="7 8">
    <name type="scientific">Dactylosporangium salmoneum</name>
    <dbReference type="NCBI Taxonomy" id="53361"/>
    <lineage>
        <taxon>Bacteria</taxon>
        <taxon>Bacillati</taxon>
        <taxon>Actinomycetota</taxon>
        <taxon>Actinomycetes</taxon>
        <taxon>Micromonosporales</taxon>
        <taxon>Micromonosporaceae</taxon>
        <taxon>Dactylosporangium</taxon>
    </lineage>
</organism>
<evidence type="ECO:0000256" key="2">
    <source>
        <dbReference type="ARBA" id="ARBA00023015"/>
    </source>
</evidence>
<dbReference type="RefSeq" id="WP_344618004.1">
    <property type="nucleotide sequence ID" value="NZ_BAAARV010000081.1"/>
</dbReference>
<keyword evidence="3 5" id="KW-0238">DNA-binding</keyword>
<dbReference type="PRINTS" id="PR00400">
    <property type="entry name" value="TETREPRESSOR"/>
</dbReference>
<feature type="DNA-binding region" description="H-T-H motif" evidence="5">
    <location>
        <begin position="39"/>
        <end position="58"/>
    </location>
</feature>
<reference evidence="8" key="1">
    <citation type="journal article" date="2019" name="Int. J. Syst. Evol. Microbiol.">
        <title>The Global Catalogue of Microorganisms (GCM) 10K type strain sequencing project: providing services to taxonomists for standard genome sequencing and annotation.</title>
        <authorList>
            <consortium name="The Broad Institute Genomics Platform"/>
            <consortium name="The Broad Institute Genome Sequencing Center for Infectious Disease"/>
            <person name="Wu L."/>
            <person name="Ma J."/>
        </authorList>
    </citation>
    <scope>NUCLEOTIDE SEQUENCE [LARGE SCALE GENOMIC DNA]</scope>
    <source>
        <strain evidence="8">JCM 3272</strain>
    </source>
</reference>